<protein>
    <submittedName>
        <fullName evidence="2">Uncharacterized protein</fullName>
    </submittedName>
</protein>
<dbReference type="Proteomes" id="UP000004319">
    <property type="component" value="Unassembled WGS sequence"/>
</dbReference>
<evidence type="ECO:0000313" key="3">
    <source>
        <dbReference type="Proteomes" id="UP000004319"/>
    </source>
</evidence>
<name>F7VJI7_9PROT</name>
<organism evidence="2 3">
    <name type="scientific">Acetobacter tropicalis NBRC 101654</name>
    <dbReference type="NCBI Taxonomy" id="749388"/>
    <lineage>
        <taxon>Bacteria</taxon>
        <taxon>Pseudomonadati</taxon>
        <taxon>Pseudomonadota</taxon>
        <taxon>Alphaproteobacteria</taxon>
        <taxon>Acetobacterales</taxon>
        <taxon>Acetobacteraceae</taxon>
        <taxon>Acetobacter</taxon>
    </lineage>
</organism>
<dbReference type="EMBL" id="BABS01000476">
    <property type="protein sequence ID" value="GAA10532.1"/>
    <property type="molecule type" value="Genomic_DNA"/>
</dbReference>
<reference evidence="2 3" key="1">
    <citation type="journal article" date="2011" name="Biochem. Biophys. Res. Commun.">
        <title>Increased number of Arginine-based salt bridges contributes to the thermotolerance of thermotolerant acetic acid bacteria, Acetobacter tropicalis SKU1100.</title>
        <authorList>
            <person name="Matsutani M."/>
            <person name="Hirakawa H."/>
            <person name="Nishikura M."/>
            <person name="Soemphol W."/>
            <person name="Ali I.A.I."/>
            <person name="Yakushi T."/>
            <person name="Matsushita K."/>
        </authorList>
    </citation>
    <scope>NUCLEOTIDE SEQUENCE [LARGE SCALE GENOMIC DNA]</scope>
    <source>
        <strain evidence="2 3">NBRC 101654</strain>
    </source>
</reference>
<feature type="region of interest" description="Disordered" evidence="1">
    <location>
        <begin position="1"/>
        <end position="50"/>
    </location>
</feature>
<comment type="caution">
    <text evidence="2">The sequence shown here is derived from an EMBL/GenBank/DDBJ whole genome shotgun (WGS) entry which is preliminary data.</text>
</comment>
<gene>
    <name evidence="2" type="ORF">ATPR_3536</name>
</gene>
<proteinExistence type="predicted"/>
<evidence type="ECO:0000313" key="2">
    <source>
        <dbReference type="EMBL" id="GAA10532.1"/>
    </source>
</evidence>
<evidence type="ECO:0000256" key="1">
    <source>
        <dbReference type="SAM" id="MobiDB-lite"/>
    </source>
</evidence>
<sequence length="50" mass="5730">MHHREERHSVLSWWKKSTRPAGDVMSGRTDPATGKPLPRGVSYRGPKQYP</sequence>
<accession>F7VJI7</accession>
<dbReference type="AlphaFoldDB" id="F7VJI7"/>